<dbReference type="InterPro" id="IPR013785">
    <property type="entry name" value="Aldolase_TIM"/>
</dbReference>
<dbReference type="Gene3D" id="3.20.20.70">
    <property type="entry name" value="Aldolase class I"/>
    <property type="match status" value="1"/>
</dbReference>
<evidence type="ECO:0000256" key="3">
    <source>
        <dbReference type="ARBA" id="ARBA00009400"/>
    </source>
</evidence>
<organism evidence="16 17">
    <name type="scientific">Gracilibacillus kekensis</name>
    <dbReference type="NCBI Taxonomy" id="1027249"/>
    <lineage>
        <taxon>Bacteria</taxon>
        <taxon>Bacillati</taxon>
        <taxon>Bacillota</taxon>
        <taxon>Bacilli</taxon>
        <taxon>Bacillales</taxon>
        <taxon>Bacillaceae</taxon>
        <taxon>Gracilibacillus</taxon>
    </lineage>
</organism>
<comment type="subunit">
    <text evidence="4">Hexamer formed by 3 homodimers.</text>
</comment>
<evidence type="ECO:0000256" key="1">
    <source>
        <dbReference type="ARBA" id="ARBA00003237"/>
    </source>
</evidence>
<name>A0A1M7NYA4_9BACI</name>
<evidence type="ECO:0000256" key="4">
    <source>
        <dbReference type="ARBA" id="ARBA00011218"/>
    </source>
</evidence>
<dbReference type="Pfam" id="PF01729">
    <property type="entry name" value="QRPTase_C"/>
    <property type="match status" value="1"/>
</dbReference>
<feature type="domain" description="Quinolinate phosphoribosyl transferase C-terminal" evidence="14">
    <location>
        <begin position="110"/>
        <end position="274"/>
    </location>
</feature>
<dbReference type="InterPro" id="IPR002638">
    <property type="entry name" value="Quinolinate_PRibosylTrfase_C"/>
</dbReference>
<dbReference type="EMBL" id="FRCZ01000003">
    <property type="protein sequence ID" value="SHN09046.1"/>
    <property type="molecule type" value="Genomic_DNA"/>
</dbReference>
<accession>A0A1M7NYA4</accession>
<comment type="similarity">
    <text evidence="3 12">Belongs to the NadC/ModD family.</text>
</comment>
<dbReference type="GO" id="GO:0009435">
    <property type="term" value="P:NAD+ biosynthetic process"/>
    <property type="evidence" value="ECO:0007669"/>
    <property type="project" value="UniProtKB-UniPathway"/>
</dbReference>
<dbReference type="GO" id="GO:0004514">
    <property type="term" value="F:nicotinate-nucleotide diphosphorylase (carboxylating) activity"/>
    <property type="evidence" value="ECO:0007669"/>
    <property type="project" value="UniProtKB-EC"/>
</dbReference>
<dbReference type="RefSeq" id="WP_073201546.1">
    <property type="nucleotide sequence ID" value="NZ_FRCZ01000003.1"/>
</dbReference>
<evidence type="ECO:0000256" key="10">
    <source>
        <dbReference type="ARBA" id="ARBA00047445"/>
    </source>
</evidence>
<gene>
    <name evidence="16" type="ORF">SAMN05216179_1833</name>
</gene>
<dbReference type="EC" id="2.4.2.19" evidence="5"/>
<dbReference type="GO" id="GO:0034213">
    <property type="term" value="P:quinolinate catabolic process"/>
    <property type="evidence" value="ECO:0007669"/>
    <property type="project" value="TreeGrafter"/>
</dbReference>
<evidence type="ECO:0000256" key="12">
    <source>
        <dbReference type="PIRNR" id="PIRNR006250"/>
    </source>
</evidence>
<dbReference type="OrthoDB" id="9782546at2"/>
<feature type="binding site" evidence="13">
    <location>
        <position position="98"/>
    </location>
    <ligand>
        <name>substrate</name>
    </ligand>
</feature>
<dbReference type="STRING" id="1027249.SAMN05216179_1833"/>
<dbReference type="NCBIfam" id="TIGR00078">
    <property type="entry name" value="nadC"/>
    <property type="match status" value="1"/>
</dbReference>
<keyword evidence="6" id="KW-0662">Pyridine nucleotide biosynthesis</keyword>
<dbReference type="PANTHER" id="PTHR32179">
    <property type="entry name" value="NICOTINATE-NUCLEOTIDE PYROPHOSPHORYLASE [CARBOXYLATING]"/>
    <property type="match status" value="1"/>
</dbReference>
<keyword evidence="8 12" id="KW-0808">Transferase</keyword>
<feature type="binding site" evidence="13">
    <location>
        <begin position="260"/>
        <end position="262"/>
    </location>
    <ligand>
        <name>substrate</name>
    </ligand>
</feature>
<dbReference type="PANTHER" id="PTHR32179:SF3">
    <property type="entry name" value="NICOTINATE-NUCLEOTIDE PYROPHOSPHORYLASE [CARBOXYLATING]"/>
    <property type="match status" value="1"/>
</dbReference>
<protein>
    <recommendedName>
        <fullName evidence="11">Probable nicotinate-nucleotide pyrophosphorylase [carboxylating]</fullName>
        <ecNumber evidence="5">2.4.2.19</ecNumber>
    </recommendedName>
    <alternativeName>
        <fullName evidence="9">Quinolinate phosphoribosyltransferase [decarboxylating]</fullName>
    </alternativeName>
</protein>
<sequence length="281" mass="31395">MNHLALKQRLTAFFNEDIGSGDKTCEALFHDHYQVGKGTFTAKQNGVFAGEKILQEAYSLYDPHIKVNLYKRDGDIVQKGDVIAEVTGMYHHLLTSERVILNVIQRMSGIATMTNRAVKALDNDRIRVVDTRKTTPGLRMIEKYAVRCGGGFNHRFGLDDAIMLKDNHIAAVGSIEAAVKKVREVSGHMVKIEVEIEQEQQLEEAINAGVDVIMFDNMSPDQINRLMDQVPTHILTEASGNITVENIHQYKETRIDMISLGFLTHSAPGLDISFNLTEGTK</sequence>
<comment type="pathway">
    <text evidence="2">Cofactor biosynthesis; NAD(+) biosynthesis; nicotinate D-ribonucleotide from quinolinate: step 1/1.</text>
</comment>
<evidence type="ECO:0000313" key="16">
    <source>
        <dbReference type="EMBL" id="SHN09046.1"/>
    </source>
</evidence>
<dbReference type="AlphaFoldDB" id="A0A1M7NYA4"/>
<dbReference type="InterPro" id="IPR036068">
    <property type="entry name" value="Nicotinate_pribotase-like_C"/>
</dbReference>
<dbReference type="Pfam" id="PF02749">
    <property type="entry name" value="QRPTase_N"/>
    <property type="match status" value="1"/>
</dbReference>
<dbReference type="UniPathway" id="UPA00253">
    <property type="reaction ID" value="UER00331"/>
</dbReference>
<evidence type="ECO:0000313" key="17">
    <source>
        <dbReference type="Proteomes" id="UP000184184"/>
    </source>
</evidence>
<dbReference type="CDD" id="cd01572">
    <property type="entry name" value="QPRTase"/>
    <property type="match status" value="1"/>
</dbReference>
<evidence type="ECO:0000256" key="9">
    <source>
        <dbReference type="ARBA" id="ARBA00033102"/>
    </source>
</evidence>
<dbReference type="FunFam" id="3.90.1170.20:FF:000001">
    <property type="entry name" value="Nicotinate-nucleotide diphosphorylase (Carboxylating)"/>
    <property type="match status" value="1"/>
</dbReference>
<evidence type="ECO:0000256" key="6">
    <source>
        <dbReference type="ARBA" id="ARBA00022642"/>
    </source>
</evidence>
<feature type="domain" description="Quinolinate phosphoribosyl transferase N-terminal" evidence="15">
    <location>
        <begin position="23"/>
        <end position="108"/>
    </location>
</feature>
<reference evidence="16 17" key="1">
    <citation type="submission" date="2016-11" db="EMBL/GenBank/DDBJ databases">
        <authorList>
            <person name="Jaros S."/>
            <person name="Januszkiewicz K."/>
            <person name="Wedrychowicz H."/>
        </authorList>
    </citation>
    <scope>NUCLEOTIDE SEQUENCE [LARGE SCALE GENOMIC DNA]</scope>
    <source>
        <strain evidence="16 17">CGMCC 1.10681</strain>
    </source>
</reference>
<evidence type="ECO:0000259" key="15">
    <source>
        <dbReference type="Pfam" id="PF02749"/>
    </source>
</evidence>
<evidence type="ECO:0000256" key="13">
    <source>
        <dbReference type="PIRSR" id="PIRSR006250-1"/>
    </source>
</evidence>
<feature type="binding site" evidence="13">
    <location>
        <position position="165"/>
    </location>
    <ligand>
        <name>substrate</name>
    </ligand>
</feature>
<dbReference type="InterPro" id="IPR037128">
    <property type="entry name" value="Quinolinate_PRibosylTase_N_sf"/>
</dbReference>
<dbReference type="Gene3D" id="3.90.1170.20">
    <property type="entry name" value="Quinolinate phosphoribosyl transferase, N-terminal domain"/>
    <property type="match status" value="1"/>
</dbReference>
<dbReference type="InterPro" id="IPR004393">
    <property type="entry name" value="NadC"/>
</dbReference>
<evidence type="ECO:0000256" key="2">
    <source>
        <dbReference type="ARBA" id="ARBA00004893"/>
    </source>
</evidence>
<feature type="binding site" evidence="13">
    <location>
        <position position="195"/>
    </location>
    <ligand>
        <name>substrate</name>
    </ligand>
</feature>
<dbReference type="Proteomes" id="UP000184184">
    <property type="component" value="Unassembled WGS sequence"/>
</dbReference>
<feature type="binding site" evidence="13">
    <location>
        <position position="155"/>
    </location>
    <ligand>
        <name>substrate</name>
    </ligand>
</feature>
<proteinExistence type="inferred from homology"/>
<evidence type="ECO:0000259" key="14">
    <source>
        <dbReference type="Pfam" id="PF01729"/>
    </source>
</evidence>
<feature type="binding site" evidence="13">
    <location>
        <begin position="131"/>
        <end position="133"/>
    </location>
    <ligand>
        <name>substrate</name>
    </ligand>
</feature>
<dbReference type="SUPFAM" id="SSF54675">
    <property type="entry name" value="Nicotinate/Quinolinate PRTase N-terminal domain-like"/>
    <property type="match status" value="1"/>
</dbReference>
<dbReference type="GO" id="GO:0005737">
    <property type="term" value="C:cytoplasm"/>
    <property type="evidence" value="ECO:0007669"/>
    <property type="project" value="TreeGrafter"/>
</dbReference>
<dbReference type="InterPro" id="IPR027277">
    <property type="entry name" value="NadC/ModD"/>
</dbReference>
<comment type="catalytic activity">
    <reaction evidence="10">
        <text>nicotinate beta-D-ribonucleotide + CO2 + diphosphate = quinolinate + 5-phospho-alpha-D-ribose 1-diphosphate + 2 H(+)</text>
        <dbReference type="Rhea" id="RHEA:12733"/>
        <dbReference type="ChEBI" id="CHEBI:15378"/>
        <dbReference type="ChEBI" id="CHEBI:16526"/>
        <dbReference type="ChEBI" id="CHEBI:29959"/>
        <dbReference type="ChEBI" id="CHEBI:33019"/>
        <dbReference type="ChEBI" id="CHEBI:57502"/>
        <dbReference type="ChEBI" id="CHEBI:58017"/>
        <dbReference type="EC" id="2.4.2.19"/>
    </reaction>
</comment>
<evidence type="ECO:0000256" key="7">
    <source>
        <dbReference type="ARBA" id="ARBA00022676"/>
    </source>
</evidence>
<evidence type="ECO:0000256" key="8">
    <source>
        <dbReference type="ARBA" id="ARBA00022679"/>
    </source>
</evidence>
<feature type="binding site" evidence="13">
    <location>
        <position position="216"/>
    </location>
    <ligand>
        <name>substrate</name>
    </ligand>
</feature>
<feature type="binding site" evidence="13">
    <location>
        <begin position="239"/>
        <end position="241"/>
    </location>
    <ligand>
        <name>substrate</name>
    </ligand>
</feature>
<dbReference type="SUPFAM" id="SSF51690">
    <property type="entry name" value="Nicotinate/Quinolinate PRTase C-terminal domain-like"/>
    <property type="match status" value="1"/>
</dbReference>
<dbReference type="InterPro" id="IPR022412">
    <property type="entry name" value="Quinolinate_PRibosylTrfase_N"/>
</dbReference>
<keyword evidence="7 12" id="KW-0328">Glycosyltransferase</keyword>
<keyword evidence="17" id="KW-1185">Reference proteome</keyword>
<dbReference type="PIRSF" id="PIRSF006250">
    <property type="entry name" value="NadC_ModD"/>
    <property type="match status" value="1"/>
</dbReference>
<evidence type="ECO:0000256" key="5">
    <source>
        <dbReference type="ARBA" id="ARBA00011944"/>
    </source>
</evidence>
<evidence type="ECO:0000256" key="11">
    <source>
        <dbReference type="ARBA" id="ARBA00069173"/>
    </source>
</evidence>
<comment type="function">
    <text evidence="1">Involved in the catabolism of quinolinic acid (QA).</text>
</comment>
<dbReference type="FunFam" id="3.20.20.70:FF:000030">
    <property type="entry name" value="Nicotinate-nucleotide pyrophosphorylase, carboxylating"/>
    <property type="match status" value="1"/>
</dbReference>